<evidence type="ECO:0000313" key="2">
    <source>
        <dbReference type="EMBL" id="GAA1550678.1"/>
    </source>
</evidence>
<organism evidence="2 3">
    <name type="scientific">Dactylosporangium maewongense</name>
    <dbReference type="NCBI Taxonomy" id="634393"/>
    <lineage>
        <taxon>Bacteria</taxon>
        <taxon>Bacillati</taxon>
        <taxon>Actinomycetota</taxon>
        <taxon>Actinomycetes</taxon>
        <taxon>Micromonosporales</taxon>
        <taxon>Micromonosporaceae</taxon>
        <taxon>Dactylosporangium</taxon>
    </lineage>
</organism>
<keyword evidence="3" id="KW-1185">Reference proteome</keyword>
<dbReference type="EMBL" id="BAAAQD010000021">
    <property type="protein sequence ID" value="GAA1550678.1"/>
    <property type="molecule type" value="Genomic_DNA"/>
</dbReference>
<reference evidence="3" key="1">
    <citation type="journal article" date="2019" name="Int. J. Syst. Evol. Microbiol.">
        <title>The Global Catalogue of Microorganisms (GCM) 10K type strain sequencing project: providing services to taxonomists for standard genome sequencing and annotation.</title>
        <authorList>
            <consortium name="The Broad Institute Genomics Platform"/>
            <consortium name="The Broad Institute Genome Sequencing Center for Infectious Disease"/>
            <person name="Wu L."/>
            <person name="Ma J."/>
        </authorList>
    </citation>
    <scope>NUCLEOTIDE SEQUENCE [LARGE SCALE GENOMIC DNA]</scope>
    <source>
        <strain evidence="3">JCM 15933</strain>
    </source>
</reference>
<dbReference type="RefSeq" id="WP_344509323.1">
    <property type="nucleotide sequence ID" value="NZ_BAAAQD010000021.1"/>
</dbReference>
<sequence length="70" mass="7886">MAAEILYTVSELAALWRCSKNFIYDEISRGRLQSVNLGAGRAKTRIPESIADEYWKKQLAAEPAKLRMVG</sequence>
<feature type="domain" description="Helix-turn-helix" evidence="1">
    <location>
        <begin position="6"/>
        <end position="57"/>
    </location>
</feature>
<evidence type="ECO:0000313" key="3">
    <source>
        <dbReference type="Proteomes" id="UP001501470"/>
    </source>
</evidence>
<dbReference type="Proteomes" id="UP001501470">
    <property type="component" value="Unassembled WGS sequence"/>
</dbReference>
<name>A0ABP4MUS9_9ACTN</name>
<protein>
    <recommendedName>
        <fullName evidence="1">Helix-turn-helix domain-containing protein</fullName>
    </recommendedName>
</protein>
<evidence type="ECO:0000259" key="1">
    <source>
        <dbReference type="Pfam" id="PF12728"/>
    </source>
</evidence>
<comment type="caution">
    <text evidence="2">The sequence shown here is derived from an EMBL/GenBank/DDBJ whole genome shotgun (WGS) entry which is preliminary data.</text>
</comment>
<proteinExistence type="predicted"/>
<accession>A0ABP4MUS9</accession>
<dbReference type="NCBIfam" id="TIGR01764">
    <property type="entry name" value="excise"/>
    <property type="match status" value="1"/>
</dbReference>
<dbReference type="Pfam" id="PF12728">
    <property type="entry name" value="HTH_17"/>
    <property type="match status" value="1"/>
</dbReference>
<dbReference type="InterPro" id="IPR010093">
    <property type="entry name" value="SinI_DNA-bd"/>
</dbReference>
<dbReference type="InterPro" id="IPR041657">
    <property type="entry name" value="HTH_17"/>
</dbReference>
<gene>
    <name evidence="2" type="ORF">GCM10009827_084170</name>
</gene>